<evidence type="ECO:0000313" key="7">
    <source>
        <dbReference type="EMBL" id="AWB67324.1"/>
    </source>
</evidence>
<keyword evidence="2 5" id="KW-0812">Transmembrane</keyword>
<feature type="transmembrane region" description="Helical" evidence="5">
    <location>
        <begin position="185"/>
        <end position="204"/>
    </location>
</feature>
<name>A0A2S0VSY7_9ALTE</name>
<evidence type="ECO:0000256" key="2">
    <source>
        <dbReference type="ARBA" id="ARBA00022692"/>
    </source>
</evidence>
<keyword evidence="8" id="KW-1185">Reference proteome</keyword>
<dbReference type="RefSeq" id="WP_108603371.1">
    <property type="nucleotide sequence ID" value="NZ_CP026604.1"/>
</dbReference>
<dbReference type="InterPro" id="IPR050307">
    <property type="entry name" value="Sterol_Desaturase_Related"/>
</dbReference>
<dbReference type="KEGG" id="cate:C2869_13130"/>
<evidence type="ECO:0000256" key="4">
    <source>
        <dbReference type="ARBA" id="ARBA00023136"/>
    </source>
</evidence>
<evidence type="ECO:0000256" key="1">
    <source>
        <dbReference type="ARBA" id="ARBA00004370"/>
    </source>
</evidence>
<dbReference type="PANTHER" id="PTHR11863">
    <property type="entry name" value="STEROL DESATURASE"/>
    <property type="match status" value="1"/>
</dbReference>
<feature type="domain" description="Fatty acid hydroxylase" evidence="6">
    <location>
        <begin position="133"/>
        <end position="280"/>
    </location>
</feature>
<evidence type="ECO:0000256" key="3">
    <source>
        <dbReference type="ARBA" id="ARBA00022989"/>
    </source>
</evidence>
<reference evidence="7 8" key="1">
    <citation type="submission" date="2018-01" db="EMBL/GenBank/DDBJ databases">
        <title>Genome sequence of a Cantenovulum-like bacteria.</title>
        <authorList>
            <person name="Tan W.R."/>
            <person name="Lau N.-S."/>
            <person name="Go F."/>
            <person name="Amirul A.-A.A."/>
        </authorList>
    </citation>
    <scope>NUCLEOTIDE SEQUENCE [LARGE SCALE GENOMIC DNA]</scope>
    <source>
        <strain evidence="7 8">CCB-QB4</strain>
    </source>
</reference>
<dbReference type="GO" id="GO:0008610">
    <property type="term" value="P:lipid biosynthetic process"/>
    <property type="evidence" value="ECO:0007669"/>
    <property type="project" value="InterPro"/>
</dbReference>
<protein>
    <submittedName>
        <fullName evidence="7">Sterol desaturase family protein</fullName>
    </submittedName>
</protein>
<dbReference type="GO" id="GO:0016491">
    <property type="term" value="F:oxidoreductase activity"/>
    <property type="evidence" value="ECO:0007669"/>
    <property type="project" value="InterPro"/>
</dbReference>
<proteinExistence type="predicted"/>
<dbReference type="GO" id="GO:0016020">
    <property type="term" value="C:membrane"/>
    <property type="evidence" value="ECO:0007669"/>
    <property type="project" value="UniProtKB-SubCell"/>
</dbReference>
<keyword evidence="4 5" id="KW-0472">Membrane</keyword>
<comment type="subcellular location">
    <subcellularLocation>
        <location evidence="1">Membrane</location>
    </subcellularLocation>
</comment>
<dbReference type="EMBL" id="CP026604">
    <property type="protein sequence ID" value="AWB67324.1"/>
    <property type="molecule type" value="Genomic_DNA"/>
</dbReference>
<evidence type="ECO:0000259" key="6">
    <source>
        <dbReference type="Pfam" id="PF04116"/>
    </source>
</evidence>
<dbReference type="Pfam" id="PF04116">
    <property type="entry name" value="FA_hydroxylase"/>
    <property type="match status" value="1"/>
</dbReference>
<dbReference type="InterPro" id="IPR006694">
    <property type="entry name" value="Fatty_acid_hydroxylase"/>
</dbReference>
<gene>
    <name evidence="7" type="ORF">C2869_13130</name>
</gene>
<keyword evidence="3 5" id="KW-1133">Transmembrane helix</keyword>
<dbReference type="AlphaFoldDB" id="A0A2S0VSY7"/>
<accession>A0A2S0VSY7</accession>
<organism evidence="7 8">
    <name type="scientific">Saccharobesus litoralis</name>
    <dbReference type="NCBI Taxonomy" id="2172099"/>
    <lineage>
        <taxon>Bacteria</taxon>
        <taxon>Pseudomonadati</taxon>
        <taxon>Pseudomonadota</taxon>
        <taxon>Gammaproteobacteria</taxon>
        <taxon>Alteromonadales</taxon>
        <taxon>Alteromonadaceae</taxon>
        <taxon>Saccharobesus</taxon>
    </lineage>
</organism>
<dbReference type="OrthoDB" id="9770329at2"/>
<evidence type="ECO:0000256" key="5">
    <source>
        <dbReference type="SAM" id="Phobius"/>
    </source>
</evidence>
<feature type="transmembrane region" description="Helical" evidence="5">
    <location>
        <begin position="27"/>
        <end position="46"/>
    </location>
</feature>
<sequence>MQVVLDFLQSNLNDLLDYVNDPNKRLFWGYLVSATLLAVSILALTAKSTLEHTPTANKSLLAHIFNFRVWLNKTSRQDYLLWLLNKLIRSLLIVPLLFSMVPIALCVSKALSGILPVFSLTVPQEQVFFIFTTLLFLLDDFSRFFLHWLLHKVPVLWAFHQVHHSATRMTPFTVYRSHPIENMLYAMRMALAQGIAVGICFYLFGPKLQMIDILGANLFIFAFNIMGSNLRHSHIWWSWGKMEKWFISPAQHQLHHSRAREHYDCNLGTALTIWDRLFGTAIYATKQKQRRLRFGINHPNLNTSFVHLYWVPFVDAWKNIVRLFQTRNKKGA</sequence>
<dbReference type="Proteomes" id="UP000244441">
    <property type="component" value="Chromosome"/>
</dbReference>
<feature type="transmembrane region" description="Helical" evidence="5">
    <location>
        <begin position="210"/>
        <end position="227"/>
    </location>
</feature>
<evidence type="ECO:0000313" key="8">
    <source>
        <dbReference type="Proteomes" id="UP000244441"/>
    </source>
</evidence>
<dbReference type="GO" id="GO:0005506">
    <property type="term" value="F:iron ion binding"/>
    <property type="evidence" value="ECO:0007669"/>
    <property type="project" value="InterPro"/>
</dbReference>
<feature type="transmembrane region" description="Helical" evidence="5">
    <location>
        <begin position="91"/>
        <end position="115"/>
    </location>
</feature>